<dbReference type="CDD" id="cd06999">
    <property type="entry name" value="cupin_HpaA-like_N"/>
    <property type="match status" value="1"/>
</dbReference>
<dbReference type="SUPFAM" id="SSF51215">
    <property type="entry name" value="Regulatory protein AraC"/>
    <property type="match status" value="1"/>
</dbReference>
<dbReference type="GO" id="GO:0003700">
    <property type="term" value="F:DNA-binding transcription factor activity"/>
    <property type="evidence" value="ECO:0007669"/>
    <property type="project" value="InterPro"/>
</dbReference>
<keyword evidence="1" id="KW-0805">Transcription regulation</keyword>
<dbReference type="SMART" id="SM00342">
    <property type="entry name" value="HTH_ARAC"/>
    <property type="match status" value="1"/>
</dbReference>
<dbReference type="KEGG" id="orm:HTY61_05090"/>
<feature type="domain" description="HTH araC/xylS-type" evidence="5">
    <location>
        <begin position="197"/>
        <end position="295"/>
    </location>
</feature>
<keyword evidence="7" id="KW-1185">Reference proteome</keyword>
<evidence type="ECO:0000256" key="1">
    <source>
        <dbReference type="ARBA" id="ARBA00023015"/>
    </source>
</evidence>
<dbReference type="InterPro" id="IPR009057">
    <property type="entry name" value="Homeodomain-like_sf"/>
</dbReference>
<dbReference type="Gene3D" id="2.60.120.10">
    <property type="entry name" value="Jelly Rolls"/>
    <property type="match status" value="1"/>
</dbReference>
<keyword evidence="3" id="KW-0010">Activator</keyword>
<accession>A0A6N1VFG0</accession>
<evidence type="ECO:0000256" key="2">
    <source>
        <dbReference type="ARBA" id="ARBA00023125"/>
    </source>
</evidence>
<dbReference type="InterPro" id="IPR018060">
    <property type="entry name" value="HTH_AraC"/>
</dbReference>
<gene>
    <name evidence="6" type="ORF">HTY61_05090</name>
</gene>
<dbReference type="InterPro" id="IPR003313">
    <property type="entry name" value="AraC-bd"/>
</dbReference>
<name>A0A6N1VFG0_9HYPH</name>
<dbReference type="SUPFAM" id="SSF46689">
    <property type="entry name" value="Homeodomain-like"/>
    <property type="match status" value="1"/>
</dbReference>
<evidence type="ECO:0000256" key="4">
    <source>
        <dbReference type="ARBA" id="ARBA00023163"/>
    </source>
</evidence>
<keyword evidence="2" id="KW-0238">DNA-binding</keyword>
<dbReference type="InterPro" id="IPR020449">
    <property type="entry name" value="Tscrpt_reg_AraC-type_HTH"/>
</dbReference>
<evidence type="ECO:0000313" key="6">
    <source>
        <dbReference type="EMBL" id="QKV17879.1"/>
    </source>
</evidence>
<dbReference type="InterPro" id="IPR047264">
    <property type="entry name" value="Cupin_HpaA-like_N"/>
</dbReference>
<sequence length="304" mass="33355">MDVTGYLLYKSNMEKPDPSSILNCNLFGEAGDLPDVVHCETIETRSKLHDWELVPHRHARLHQVLLIEAGGGRATLEDDAWPLGPHTLVNVPTGAVHGFSFTPGTEGWVVTIASEMMDETLEPSEGLRHALARPAVFPADSMARPLMQQIFTEHAGRGYARAQILRSLTGVLLGRVARGLSDDGIATGNPDGSGLFRRFETLVEEHFLEHWSVADYAKALSVSPTHLSRVTRAAIGQPASRVIEDRMIREARRNLVYTNLPVSRIAYALGYNDPAYFSRVFSQATGMAPRDFRERVGGTQGAAA</sequence>
<dbReference type="RefSeq" id="WP_175275776.1">
    <property type="nucleotide sequence ID" value="NZ_CP054836.1"/>
</dbReference>
<dbReference type="InterPro" id="IPR014710">
    <property type="entry name" value="RmlC-like_jellyroll"/>
</dbReference>
<dbReference type="PROSITE" id="PS01124">
    <property type="entry name" value="HTH_ARAC_FAMILY_2"/>
    <property type="match status" value="1"/>
</dbReference>
<reference evidence="6 7" key="1">
    <citation type="submission" date="2020-06" db="EMBL/GenBank/DDBJ databases">
        <title>Oricola thermophila sp. nov. isolated from a tidal sediments.</title>
        <authorList>
            <person name="Kwon K.K."/>
            <person name="Yang S.-H."/>
            <person name="Park M.-J."/>
        </authorList>
    </citation>
    <scope>NUCLEOTIDE SEQUENCE [LARGE SCALE GENOMIC DNA]</scope>
    <source>
        <strain evidence="6 7">MEBiC13590</strain>
    </source>
</reference>
<dbReference type="GO" id="GO:0043565">
    <property type="term" value="F:sequence-specific DNA binding"/>
    <property type="evidence" value="ECO:0007669"/>
    <property type="project" value="InterPro"/>
</dbReference>
<dbReference type="PANTHER" id="PTHR43280:SF32">
    <property type="entry name" value="TRANSCRIPTIONAL REGULATORY PROTEIN"/>
    <property type="match status" value="1"/>
</dbReference>
<dbReference type="AlphaFoldDB" id="A0A6N1VFG0"/>
<dbReference type="Gene3D" id="1.10.10.60">
    <property type="entry name" value="Homeodomain-like"/>
    <property type="match status" value="1"/>
</dbReference>
<dbReference type="PRINTS" id="PR00032">
    <property type="entry name" value="HTHARAC"/>
</dbReference>
<organism evidence="6 7">
    <name type="scientific">Oricola thermophila</name>
    <dbReference type="NCBI Taxonomy" id="2742145"/>
    <lineage>
        <taxon>Bacteria</taxon>
        <taxon>Pseudomonadati</taxon>
        <taxon>Pseudomonadota</taxon>
        <taxon>Alphaproteobacteria</taxon>
        <taxon>Hyphomicrobiales</taxon>
        <taxon>Ahrensiaceae</taxon>
        <taxon>Oricola</taxon>
    </lineage>
</organism>
<dbReference type="Proteomes" id="UP000509367">
    <property type="component" value="Chromosome"/>
</dbReference>
<evidence type="ECO:0000259" key="5">
    <source>
        <dbReference type="PROSITE" id="PS01124"/>
    </source>
</evidence>
<dbReference type="Pfam" id="PF12833">
    <property type="entry name" value="HTH_18"/>
    <property type="match status" value="1"/>
</dbReference>
<proteinExistence type="predicted"/>
<evidence type="ECO:0000313" key="7">
    <source>
        <dbReference type="Proteomes" id="UP000509367"/>
    </source>
</evidence>
<dbReference type="InterPro" id="IPR037923">
    <property type="entry name" value="HTH-like"/>
</dbReference>
<keyword evidence="4" id="KW-0804">Transcription</keyword>
<dbReference type="Pfam" id="PF02311">
    <property type="entry name" value="AraC_binding"/>
    <property type="match status" value="1"/>
</dbReference>
<protein>
    <submittedName>
        <fullName evidence="6">Helix-turn-helix domain-containing protein</fullName>
    </submittedName>
</protein>
<evidence type="ECO:0000256" key="3">
    <source>
        <dbReference type="ARBA" id="ARBA00023159"/>
    </source>
</evidence>
<dbReference type="PANTHER" id="PTHR43280">
    <property type="entry name" value="ARAC-FAMILY TRANSCRIPTIONAL REGULATOR"/>
    <property type="match status" value="1"/>
</dbReference>
<dbReference type="EMBL" id="CP054836">
    <property type="protein sequence ID" value="QKV17879.1"/>
    <property type="molecule type" value="Genomic_DNA"/>
</dbReference>